<keyword evidence="3" id="KW-1185">Reference proteome</keyword>
<feature type="region of interest" description="Disordered" evidence="1">
    <location>
        <begin position="148"/>
        <end position="174"/>
    </location>
</feature>
<proteinExistence type="predicted"/>
<reference evidence="2" key="1">
    <citation type="submission" date="2023-06" db="EMBL/GenBank/DDBJ databases">
        <title>Genomic analysis of the entomopathogenic nematode Steinernema hermaphroditum.</title>
        <authorList>
            <person name="Schwarz E.M."/>
            <person name="Heppert J.K."/>
            <person name="Baniya A."/>
            <person name="Schwartz H.T."/>
            <person name="Tan C.-H."/>
            <person name="Antoshechkin I."/>
            <person name="Sternberg P.W."/>
            <person name="Goodrich-Blair H."/>
            <person name="Dillman A.R."/>
        </authorList>
    </citation>
    <scope>NUCLEOTIDE SEQUENCE</scope>
    <source>
        <strain evidence="2">PS9179</strain>
        <tissue evidence="2">Whole animal</tissue>
    </source>
</reference>
<comment type="caution">
    <text evidence="2">The sequence shown here is derived from an EMBL/GenBank/DDBJ whole genome shotgun (WGS) entry which is preliminary data.</text>
</comment>
<dbReference type="AlphaFoldDB" id="A0AA39H560"/>
<evidence type="ECO:0000313" key="3">
    <source>
        <dbReference type="Proteomes" id="UP001175271"/>
    </source>
</evidence>
<protein>
    <submittedName>
        <fullName evidence="2">Uncharacterized protein</fullName>
    </submittedName>
</protein>
<dbReference type="EMBL" id="JAUCMV010000005">
    <property type="protein sequence ID" value="KAK0398304.1"/>
    <property type="molecule type" value="Genomic_DNA"/>
</dbReference>
<evidence type="ECO:0000256" key="1">
    <source>
        <dbReference type="SAM" id="MobiDB-lite"/>
    </source>
</evidence>
<evidence type="ECO:0000313" key="2">
    <source>
        <dbReference type="EMBL" id="KAK0398304.1"/>
    </source>
</evidence>
<dbReference type="Proteomes" id="UP001175271">
    <property type="component" value="Unassembled WGS sequence"/>
</dbReference>
<feature type="region of interest" description="Disordered" evidence="1">
    <location>
        <begin position="1"/>
        <end position="60"/>
    </location>
</feature>
<sequence length="174" mass="19183">MSFVSTKEAGCQPTKRSNESEQDDEPHAKSARVSRIPVLDRKSDAASTPLPPKPSDGRLAWMPMQLKDGKAPRMPTSKIPIYMRKKRALSAPPSPKAASDTGRVALQAGTSRIPVLVHKGIREGLKTENYPGSPSTFAETTAFFTTNRFHRQQSRLPRPTSKAQQKESENESEV</sequence>
<accession>A0AA39H560</accession>
<gene>
    <name evidence="2" type="ORF">QR680_002523</name>
</gene>
<organism evidence="2 3">
    <name type="scientific">Steinernema hermaphroditum</name>
    <dbReference type="NCBI Taxonomy" id="289476"/>
    <lineage>
        <taxon>Eukaryota</taxon>
        <taxon>Metazoa</taxon>
        <taxon>Ecdysozoa</taxon>
        <taxon>Nematoda</taxon>
        <taxon>Chromadorea</taxon>
        <taxon>Rhabditida</taxon>
        <taxon>Tylenchina</taxon>
        <taxon>Panagrolaimomorpha</taxon>
        <taxon>Strongyloidoidea</taxon>
        <taxon>Steinernematidae</taxon>
        <taxon>Steinernema</taxon>
    </lineage>
</organism>
<name>A0AA39H560_9BILA</name>
<feature type="compositionally biased region" description="Basic and acidic residues" evidence="1">
    <location>
        <begin position="164"/>
        <end position="174"/>
    </location>
</feature>